<dbReference type="PROSITE" id="PS50003">
    <property type="entry name" value="PH_DOMAIN"/>
    <property type="match status" value="1"/>
</dbReference>
<keyword evidence="1" id="KW-0344">Guanine-nucleotide releasing factor</keyword>
<feature type="domain" description="DH" evidence="5">
    <location>
        <begin position="834"/>
        <end position="1016"/>
    </location>
</feature>
<feature type="domain" description="CRAL-TRIO" evidence="6">
    <location>
        <begin position="273"/>
        <end position="424"/>
    </location>
</feature>
<dbReference type="Pfam" id="PF22697">
    <property type="entry name" value="SOS1_NGEF_PH"/>
    <property type="match status" value="1"/>
</dbReference>
<dbReference type="Gene3D" id="1.20.900.10">
    <property type="entry name" value="Dbl homology (DH) domain"/>
    <property type="match status" value="1"/>
</dbReference>
<organism evidence="7 8">
    <name type="scientific">Musca domestica</name>
    <name type="common">House fly</name>
    <dbReference type="NCBI Taxonomy" id="7370"/>
    <lineage>
        <taxon>Eukaryota</taxon>
        <taxon>Metazoa</taxon>
        <taxon>Ecdysozoa</taxon>
        <taxon>Arthropoda</taxon>
        <taxon>Hexapoda</taxon>
        <taxon>Insecta</taxon>
        <taxon>Pterygota</taxon>
        <taxon>Neoptera</taxon>
        <taxon>Endopterygota</taxon>
        <taxon>Diptera</taxon>
        <taxon>Brachycera</taxon>
        <taxon>Muscomorpha</taxon>
        <taxon>Muscoidea</taxon>
        <taxon>Muscidae</taxon>
        <taxon>Musca</taxon>
    </lineage>
</organism>
<dbReference type="PANTHER" id="PTHR22826:SF211">
    <property type="entry name" value="LD43457P"/>
    <property type="match status" value="1"/>
</dbReference>
<comment type="similarity">
    <text evidence="2">Belongs to the MCF2 family.</text>
</comment>
<feature type="compositionally biased region" description="Low complexity" evidence="3">
    <location>
        <begin position="1294"/>
        <end position="1311"/>
    </location>
</feature>
<dbReference type="GeneID" id="101889805"/>
<accession>A0ABM3URB9</accession>
<dbReference type="InterPro" id="IPR000219">
    <property type="entry name" value="DH_dom"/>
</dbReference>
<evidence type="ECO:0000313" key="7">
    <source>
        <dbReference type="Proteomes" id="UP001652621"/>
    </source>
</evidence>
<dbReference type="InterPro" id="IPR051336">
    <property type="entry name" value="RhoGEF_Guanine_NuclExch_SF"/>
</dbReference>
<dbReference type="InterPro" id="IPR035899">
    <property type="entry name" value="DBL_dom_sf"/>
</dbReference>
<feature type="compositionally biased region" description="Gly residues" evidence="3">
    <location>
        <begin position="186"/>
        <end position="195"/>
    </location>
</feature>
<feature type="region of interest" description="Disordered" evidence="3">
    <location>
        <begin position="54"/>
        <end position="101"/>
    </location>
</feature>
<dbReference type="Gene3D" id="1.20.58.60">
    <property type="match status" value="1"/>
</dbReference>
<dbReference type="SMART" id="SM00516">
    <property type="entry name" value="SEC14"/>
    <property type="match status" value="1"/>
</dbReference>
<feature type="region of interest" description="Disordered" evidence="3">
    <location>
        <begin position="1249"/>
        <end position="1365"/>
    </location>
</feature>
<dbReference type="Gene3D" id="3.40.525.10">
    <property type="entry name" value="CRAL-TRIO lipid binding domain"/>
    <property type="match status" value="1"/>
</dbReference>
<evidence type="ECO:0000259" key="6">
    <source>
        <dbReference type="PROSITE" id="PS50191"/>
    </source>
</evidence>
<evidence type="ECO:0000256" key="2">
    <source>
        <dbReference type="ARBA" id="ARBA00049987"/>
    </source>
</evidence>
<feature type="compositionally biased region" description="Basic residues" evidence="3">
    <location>
        <begin position="1312"/>
        <end position="1334"/>
    </location>
</feature>
<dbReference type="InterPro" id="IPR001251">
    <property type="entry name" value="CRAL-TRIO_dom"/>
</dbReference>
<dbReference type="CDD" id="cd00176">
    <property type="entry name" value="SPEC"/>
    <property type="match status" value="1"/>
</dbReference>
<gene>
    <name evidence="8" type="primary">LOC101889805</name>
</gene>
<dbReference type="RefSeq" id="XP_058976080.1">
    <property type="nucleotide sequence ID" value="XM_059120097.1"/>
</dbReference>
<feature type="compositionally biased region" description="Polar residues" evidence="3">
    <location>
        <begin position="196"/>
        <end position="206"/>
    </location>
</feature>
<reference evidence="8" key="1">
    <citation type="submission" date="2025-08" db="UniProtKB">
        <authorList>
            <consortium name="RefSeq"/>
        </authorList>
    </citation>
    <scope>IDENTIFICATION</scope>
    <source>
        <strain evidence="8">Aabys</strain>
        <tissue evidence="8">Whole body</tissue>
    </source>
</reference>
<dbReference type="Pfam" id="PF00621">
    <property type="entry name" value="RhoGEF"/>
    <property type="match status" value="1"/>
</dbReference>
<dbReference type="SMART" id="SM00233">
    <property type="entry name" value="PH"/>
    <property type="match status" value="1"/>
</dbReference>
<dbReference type="SUPFAM" id="SSF48065">
    <property type="entry name" value="DBL homology domain (DH-domain)"/>
    <property type="match status" value="1"/>
</dbReference>
<dbReference type="InterPro" id="IPR056466">
    <property type="entry name" value="Spectrin_DBS"/>
</dbReference>
<proteinExistence type="inferred from homology"/>
<feature type="region of interest" description="Disordered" evidence="3">
    <location>
        <begin position="185"/>
        <end position="206"/>
    </location>
</feature>
<dbReference type="InterPro" id="IPR036865">
    <property type="entry name" value="CRAL-TRIO_dom_sf"/>
</dbReference>
<dbReference type="SMART" id="SM00325">
    <property type="entry name" value="RhoGEF"/>
    <property type="match status" value="1"/>
</dbReference>
<dbReference type="PANTHER" id="PTHR22826">
    <property type="entry name" value="RHO GUANINE EXCHANGE FACTOR-RELATED"/>
    <property type="match status" value="1"/>
</dbReference>
<dbReference type="Proteomes" id="UP001652621">
    <property type="component" value="Unplaced"/>
</dbReference>
<dbReference type="InterPro" id="IPR011993">
    <property type="entry name" value="PH-like_dom_sf"/>
</dbReference>
<keyword evidence="7" id="KW-1185">Reference proteome</keyword>
<evidence type="ECO:0000256" key="3">
    <source>
        <dbReference type="SAM" id="MobiDB-lite"/>
    </source>
</evidence>
<dbReference type="Gene3D" id="2.30.29.30">
    <property type="entry name" value="Pleckstrin-homology domain (PH domain)/Phosphotyrosine-binding domain (PTB)"/>
    <property type="match status" value="1"/>
</dbReference>
<dbReference type="PROSITE" id="PS00741">
    <property type="entry name" value="DH_1"/>
    <property type="match status" value="1"/>
</dbReference>
<dbReference type="SUPFAM" id="SSF50729">
    <property type="entry name" value="PH domain-like"/>
    <property type="match status" value="1"/>
</dbReference>
<dbReference type="CDD" id="cd00160">
    <property type="entry name" value="RhoGEF"/>
    <property type="match status" value="1"/>
</dbReference>
<feature type="compositionally biased region" description="Pro residues" evidence="3">
    <location>
        <begin position="770"/>
        <end position="779"/>
    </location>
</feature>
<dbReference type="CDD" id="cd00170">
    <property type="entry name" value="SEC14"/>
    <property type="match status" value="1"/>
</dbReference>
<sequence length="1365" mass="152702">MDNSPPSSLERQIDSFLEHFKRSASKAMEADWCSIGGVGSGSTTNNAGANSANTAPSAVGSSGNGGANECVMSQQNSTTTATQKRHVMTPQDSRQHLLQRTKSRSSCLELNNLDNDVDSVVTGSQTTTIVMTSTQQQQQQQPQRQSHPQLQQMINHQMLESQCSTNSTTSIQTVLQQSVIYNNNSSGGGGGGGGSASATTTPKHNGNAATISMLQQQSIISTNSNSSINSQNISYATEALPGILRHVSGSVNSLLEHIAPATMSSEGVLNIGDVADLLHPQHAIITGGRSQEGCPLIIFPDNNNFNTLEEVDYQKLILYLTSVPSLQDADLGFHLIIDRRKDKWNSVKTVLQRISIYFPGIIHVVYVLRPSGLFQKAISEVSTKFSKDEYRFRLVICSALSDLHEYIEQSQLTADMGGSLIYSHHEWIQQRISLEKFSSLTHQVSAELDIFIQAIHDTEFPNSVEATQKLLDDQGADYQRLKDEILAAAKHGETLLNNIKSNEEIKEFSERTGNVSSIERLLVQLEETERRFDEFWRTHSNRLQQCLELRKFEQSFRELQICFDTHQTKISEMTEIGESVERVDGLINETKEFQSQCAVDIEKASKVIAAGQQLIGSRGVYPWEIVQPKCDELQRVCDIITERLQKRLEILNKNRELMERVEKANEWCANGVELLTNQRIEKCSTSPELAEQSLHEIQAFIASASEFKLSSPSEFKKIFLESTTPETKALVSQVLQRIDDVSLMCDKRIASLKKLALKPPRPVQTVTPEPAVPLQPPGGAPHLLRRKHKTDVIHELRPRSMDCAMDSGVSLNGDNGCNSDVGESQQDMEARRLKRGHVLTELLETERIYVSEMSSILKGYCDQMHSEEMMHLVPASLQGKEDILFGNLHELYTFHNDVFLKDLENCISTTELVALCFVQRRDTFYRLYSFYCQNIPRSDRLRETLVDTHLFLQECQKRLGHKLPLAAYLLKPVQRITKYQLLLKDLLRFSDNGSCTKELQKALDCMLIVLKCVNDSMHQVAITGFPTDLSQQGELLLQDSFQVWSESKKDIRLRIKPQQRHIFLYQKSMLFCKQTSKPGHNKSTYQFKHYLKMSQIGLTESVRGDTKRFEVWLQGRQEVHTLQAPTLEIKNKWVAEIKKVLLTQLEELKGEKIKQYGLNHRGLRQTTSWDTPNILLGGPGRTISCDASSESSNRNSNCSSSDDNCATISLGSGNSGSGSGIGMMAPCSNISLISGITANSISSNTTAASATTDKEHNNEACGWSSDYSNSEDEMSTADDNSSTPRFINFLAPWSTTTSTTTSTSNNTTTPHNGHHHNSNNHHNQNHNHHHHHNNHNQQLDNGSSYPRNTTNANKSNSKFYVSVEH</sequence>
<dbReference type="PROSITE" id="PS50191">
    <property type="entry name" value="CRAL_TRIO"/>
    <property type="match status" value="1"/>
</dbReference>
<evidence type="ECO:0000259" key="5">
    <source>
        <dbReference type="PROSITE" id="PS50010"/>
    </source>
</evidence>
<dbReference type="Pfam" id="PF23289">
    <property type="entry name" value="Spectrin_5"/>
    <property type="match status" value="1"/>
</dbReference>
<feature type="compositionally biased region" description="Polar residues" evidence="3">
    <location>
        <begin position="1337"/>
        <end position="1359"/>
    </location>
</feature>
<evidence type="ECO:0000313" key="8">
    <source>
        <dbReference type="RefSeq" id="XP_058976080.1"/>
    </source>
</evidence>
<feature type="domain" description="PH" evidence="4">
    <location>
        <begin position="1028"/>
        <end position="1142"/>
    </location>
</feature>
<evidence type="ECO:0000256" key="1">
    <source>
        <dbReference type="ARBA" id="ARBA00022658"/>
    </source>
</evidence>
<name>A0ABM3URB9_MUSDO</name>
<dbReference type="SUPFAM" id="SSF46966">
    <property type="entry name" value="Spectrin repeat"/>
    <property type="match status" value="1"/>
</dbReference>
<feature type="compositionally biased region" description="Polar residues" evidence="3">
    <location>
        <begin position="71"/>
        <end position="82"/>
    </location>
</feature>
<feature type="region of interest" description="Disordered" evidence="3">
    <location>
        <begin position="761"/>
        <end position="783"/>
    </location>
</feature>
<dbReference type="InterPro" id="IPR055251">
    <property type="entry name" value="SOS1_NGEF_PH"/>
</dbReference>
<dbReference type="PROSITE" id="PS50010">
    <property type="entry name" value="DH_2"/>
    <property type="match status" value="1"/>
</dbReference>
<dbReference type="Pfam" id="PF13716">
    <property type="entry name" value="CRAL_TRIO_2"/>
    <property type="match status" value="1"/>
</dbReference>
<protein>
    <submittedName>
        <fullName evidence="8">Guanine nucleotide exchange factor DBS isoform X9</fullName>
    </submittedName>
</protein>
<evidence type="ECO:0000259" key="4">
    <source>
        <dbReference type="PROSITE" id="PS50003"/>
    </source>
</evidence>
<dbReference type="SUPFAM" id="SSF52087">
    <property type="entry name" value="CRAL/TRIO domain"/>
    <property type="match status" value="1"/>
</dbReference>
<dbReference type="InterPro" id="IPR001331">
    <property type="entry name" value="GDS_CDC24_CS"/>
</dbReference>
<dbReference type="InterPro" id="IPR018159">
    <property type="entry name" value="Spectrin/alpha-actinin"/>
</dbReference>
<dbReference type="InterPro" id="IPR001849">
    <property type="entry name" value="PH_domain"/>
</dbReference>